<gene>
    <name evidence="3" type="ORF">CUV01_15275</name>
</gene>
<evidence type="ECO:0000256" key="1">
    <source>
        <dbReference type="SAM" id="SignalP"/>
    </source>
</evidence>
<feature type="signal peptide" evidence="1">
    <location>
        <begin position="1"/>
        <end position="18"/>
    </location>
</feature>
<dbReference type="SMART" id="SM00867">
    <property type="entry name" value="YceI"/>
    <property type="match status" value="1"/>
</dbReference>
<keyword evidence="4" id="KW-1185">Reference proteome</keyword>
<name>A0A2K9EKC9_9RHOB</name>
<dbReference type="PANTHER" id="PTHR34406">
    <property type="entry name" value="PROTEIN YCEI"/>
    <property type="match status" value="1"/>
</dbReference>
<dbReference type="AlphaFoldDB" id="A0A2K9EKC9"/>
<feature type="domain" description="Lipid/polyisoprenoid-binding YceI-like" evidence="2">
    <location>
        <begin position="47"/>
        <end position="215"/>
    </location>
</feature>
<protein>
    <submittedName>
        <fullName evidence="3">Polyisoprenoid-binding protein</fullName>
    </submittedName>
</protein>
<dbReference type="KEGG" id="paro:CUV01_15275"/>
<dbReference type="Gene3D" id="2.40.128.110">
    <property type="entry name" value="Lipid/polyisoprenoid-binding, YceI-like"/>
    <property type="match status" value="1"/>
</dbReference>
<proteinExistence type="predicted"/>
<dbReference type="InterPro" id="IPR036761">
    <property type="entry name" value="TTHA0802/YceI-like_sf"/>
</dbReference>
<dbReference type="EMBL" id="CP025408">
    <property type="protein sequence ID" value="AUH35498.1"/>
    <property type="molecule type" value="Genomic_DNA"/>
</dbReference>
<dbReference type="Proteomes" id="UP000233742">
    <property type="component" value="Chromosome"/>
</dbReference>
<dbReference type="SUPFAM" id="SSF101874">
    <property type="entry name" value="YceI-like"/>
    <property type="match status" value="1"/>
</dbReference>
<dbReference type="PANTHER" id="PTHR34406:SF1">
    <property type="entry name" value="PROTEIN YCEI"/>
    <property type="match status" value="1"/>
</dbReference>
<accession>A0A2K9EKC9</accession>
<organism evidence="3 4">
    <name type="scientific">Paracoccus tegillarcae</name>
    <dbReference type="NCBI Taxonomy" id="1529068"/>
    <lineage>
        <taxon>Bacteria</taxon>
        <taxon>Pseudomonadati</taxon>
        <taxon>Pseudomonadota</taxon>
        <taxon>Alphaproteobacteria</taxon>
        <taxon>Rhodobacterales</taxon>
        <taxon>Paracoccaceae</taxon>
        <taxon>Paracoccus</taxon>
    </lineage>
</organism>
<dbReference type="OrthoDB" id="9811006at2"/>
<reference evidence="3 4" key="1">
    <citation type="submission" date="2017-12" db="EMBL/GenBank/DDBJ databases">
        <authorList>
            <person name="Hurst M.R.H."/>
        </authorList>
    </citation>
    <scope>NUCLEOTIDE SEQUENCE [LARGE SCALE GENOMIC DNA]</scope>
    <source>
        <strain evidence="3 4">BM15</strain>
    </source>
</reference>
<evidence type="ECO:0000313" key="3">
    <source>
        <dbReference type="EMBL" id="AUH35498.1"/>
    </source>
</evidence>
<feature type="chain" id="PRO_5014752613" evidence="1">
    <location>
        <begin position="19"/>
        <end position="218"/>
    </location>
</feature>
<dbReference type="InterPro" id="IPR007372">
    <property type="entry name" value="Lipid/polyisoprenoid-bd_YceI"/>
</dbReference>
<evidence type="ECO:0000259" key="2">
    <source>
        <dbReference type="SMART" id="SM00867"/>
    </source>
</evidence>
<evidence type="ECO:0000313" key="4">
    <source>
        <dbReference type="Proteomes" id="UP000233742"/>
    </source>
</evidence>
<dbReference type="Pfam" id="PF04264">
    <property type="entry name" value="YceI"/>
    <property type="match status" value="1"/>
</dbReference>
<sequence length="218" mass="23096">MLYRVILAAALAASPVLAENQQTDAETIAPADVPRGQSDYHAAAAGQYRMDPLHTAVLVRVPHMNFSISVLRFNEVAATLDWNPDSPATSQLDATVQMESISTPAPGFADFLYGADYLNTAQFPEATFRSTDFAAESDTAGTVTGDLTIMGQTNPATFDVTLVGAGRGYAGDEAGNPFITDLIGMTAVTTIDPQAYGLNAFFTDPIDIQIDGEFGVHP</sequence>
<keyword evidence="1" id="KW-0732">Signal</keyword>